<evidence type="ECO:0000256" key="12">
    <source>
        <dbReference type="PROSITE-ProRule" id="PRU00460"/>
    </source>
</evidence>
<keyword evidence="6" id="KW-0084">Basement membrane</keyword>
<evidence type="ECO:0000256" key="3">
    <source>
        <dbReference type="ARBA" id="ARBA00022530"/>
    </source>
</evidence>
<evidence type="ECO:0000256" key="5">
    <source>
        <dbReference type="ARBA" id="ARBA00022737"/>
    </source>
</evidence>
<dbReference type="InterPro" id="IPR050440">
    <property type="entry name" value="Laminin/Netrin_ECM"/>
</dbReference>
<dbReference type="PANTHER" id="PTHR10574:SF313">
    <property type="entry name" value="LAMININ SUBUNIT GAMMA-2"/>
    <property type="match status" value="1"/>
</dbReference>
<dbReference type="Ensembl" id="ENSCPIT00010013038.1">
    <property type="protein sequence ID" value="ENSCPIP00010011067.1"/>
    <property type="gene ID" value="ENSCPIG00010008545.1"/>
</dbReference>
<dbReference type="SUPFAM" id="SSF57196">
    <property type="entry name" value="EGF/Laminin"/>
    <property type="match status" value="6"/>
</dbReference>
<dbReference type="FunFam" id="2.10.25.10:FF:000067">
    <property type="entry name" value="Laminin subunit gamma 1"/>
    <property type="match status" value="1"/>
</dbReference>
<dbReference type="PROSITE" id="PS01248">
    <property type="entry name" value="EGF_LAM_1"/>
    <property type="match status" value="4"/>
</dbReference>
<dbReference type="Proteomes" id="UP000694543">
    <property type="component" value="Unplaced"/>
</dbReference>
<feature type="disulfide bond" evidence="12">
    <location>
        <begin position="70"/>
        <end position="82"/>
    </location>
</feature>
<dbReference type="PROSITE" id="PS50027">
    <property type="entry name" value="EGF_LAM_2"/>
    <property type="match status" value="5"/>
</dbReference>
<evidence type="ECO:0000256" key="8">
    <source>
        <dbReference type="ARBA" id="ARBA00023054"/>
    </source>
</evidence>
<reference evidence="16" key="2">
    <citation type="submission" date="2025-09" db="UniProtKB">
        <authorList>
            <consortium name="Ensembl"/>
        </authorList>
    </citation>
    <scope>IDENTIFICATION</scope>
</reference>
<keyword evidence="5" id="KW-0677">Repeat</keyword>
<proteinExistence type="predicted"/>
<protein>
    <submittedName>
        <fullName evidence="16">Laminin subunit gamma 2</fullName>
    </submittedName>
</protein>
<dbReference type="Pfam" id="PF24973">
    <property type="entry name" value="EGF_LMN_ATRN"/>
    <property type="match status" value="2"/>
</dbReference>
<dbReference type="PROSITE" id="PS51115">
    <property type="entry name" value="LAMININ_IVA"/>
    <property type="match status" value="1"/>
</dbReference>
<evidence type="ECO:0000256" key="2">
    <source>
        <dbReference type="ARBA" id="ARBA00022525"/>
    </source>
</evidence>
<dbReference type="AlphaFoldDB" id="A0A8C3LJA3"/>
<evidence type="ECO:0000256" key="11">
    <source>
        <dbReference type="ARBA" id="ARBA00023292"/>
    </source>
</evidence>
<evidence type="ECO:0000256" key="1">
    <source>
        <dbReference type="ARBA" id="ARBA00004302"/>
    </source>
</evidence>
<keyword evidence="17" id="KW-1185">Reference proteome</keyword>
<keyword evidence="4" id="KW-0732">Signal</keyword>
<comment type="subcellular location">
    <subcellularLocation>
        <location evidence="1">Secreted</location>
        <location evidence="1">Extracellular space</location>
        <location evidence="1">Extracellular matrix</location>
        <location evidence="1">Basement membrane</location>
    </subcellularLocation>
</comment>
<dbReference type="GO" id="GO:0007411">
    <property type="term" value="P:axon guidance"/>
    <property type="evidence" value="ECO:0007669"/>
    <property type="project" value="TreeGrafter"/>
</dbReference>
<organism evidence="16 17">
    <name type="scientific">Chrysolophus pictus</name>
    <name type="common">Golden pheasant</name>
    <name type="synonym">Phasianus pictus</name>
    <dbReference type="NCBI Taxonomy" id="9089"/>
    <lineage>
        <taxon>Eukaryota</taxon>
        <taxon>Metazoa</taxon>
        <taxon>Chordata</taxon>
        <taxon>Craniata</taxon>
        <taxon>Vertebrata</taxon>
        <taxon>Euteleostomi</taxon>
        <taxon>Archelosauria</taxon>
        <taxon>Archosauria</taxon>
        <taxon>Dinosauria</taxon>
        <taxon>Saurischia</taxon>
        <taxon>Theropoda</taxon>
        <taxon>Coelurosauria</taxon>
        <taxon>Aves</taxon>
        <taxon>Neognathae</taxon>
        <taxon>Galloanserae</taxon>
        <taxon>Galliformes</taxon>
        <taxon>Phasianidae</taxon>
        <taxon>Phasianinae</taxon>
        <taxon>Chrysolophus</taxon>
    </lineage>
</organism>
<dbReference type="InterPro" id="IPR000034">
    <property type="entry name" value="Laminin_IV"/>
</dbReference>
<dbReference type="GO" id="GO:0009888">
    <property type="term" value="P:tissue development"/>
    <property type="evidence" value="ECO:0007669"/>
    <property type="project" value="TreeGrafter"/>
</dbReference>
<feature type="coiled-coil region" evidence="13">
    <location>
        <begin position="1093"/>
        <end position="1148"/>
    </location>
</feature>
<evidence type="ECO:0000313" key="16">
    <source>
        <dbReference type="Ensembl" id="ENSCPIP00010011067.1"/>
    </source>
</evidence>
<keyword evidence="8 13" id="KW-0175">Coiled coil</keyword>
<evidence type="ECO:0000256" key="13">
    <source>
        <dbReference type="SAM" id="Coils"/>
    </source>
</evidence>
<evidence type="ECO:0000256" key="4">
    <source>
        <dbReference type="ARBA" id="ARBA00022729"/>
    </source>
</evidence>
<dbReference type="SMART" id="SM00180">
    <property type="entry name" value="EGF_Lam"/>
    <property type="match status" value="8"/>
</dbReference>
<keyword evidence="3" id="KW-0272">Extracellular matrix</keyword>
<feature type="domain" description="Laminin EGF-like" evidence="14">
    <location>
        <begin position="396"/>
        <end position="444"/>
    </location>
</feature>
<keyword evidence="9 12" id="KW-1015">Disulfide bond</keyword>
<evidence type="ECO:0000259" key="15">
    <source>
        <dbReference type="PROSITE" id="PS51115"/>
    </source>
</evidence>
<feature type="domain" description="Laminin EGF-like" evidence="14">
    <location>
        <begin position="500"/>
        <end position="555"/>
    </location>
</feature>
<feature type="domain" description="Laminin EGF-like" evidence="14">
    <location>
        <begin position="117"/>
        <end position="166"/>
    </location>
</feature>
<dbReference type="FunFam" id="2.10.25.10:FF:000758">
    <property type="entry name" value="Laminin subunit gamma 1"/>
    <property type="match status" value="1"/>
</dbReference>
<name>A0A8C3LJA3_CHRPC</name>
<feature type="coiled-coil region" evidence="13">
    <location>
        <begin position="844"/>
        <end position="885"/>
    </location>
</feature>
<evidence type="ECO:0000256" key="6">
    <source>
        <dbReference type="ARBA" id="ARBA00022869"/>
    </source>
</evidence>
<dbReference type="Pfam" id="PF00052">
    <property type="entry name" value="Laminin_B"/>
    <property type="match status" value="1"/>
</dbReference>
<feature type="disulfide bond" evidence="12">
    <location>
        <begin position="137"/>
        <end position="146"/>
    </location>
</feature>
<dbReference type="FunFam" id="2.10.25.10:FF:000193">
    <property type="entry name" value="Laminin subunit gamma 1"/>
    <property type="match status" value="1"/>
</dbReference>
<evidence type="ECO:0000256" key="10">
    <source>
        <dbReference type="ARBA" id="ARBA00023180"/>
    </source>
</evidence>
<feature type="disulfide bond" evidence="12">
    <location>
        <begin position="524"/>
        <end position="533"/>
    </location>
</feature>
<feature type="domain" description="Laminin EGF-like" evidence="14">
    <location>
        <begin position="70"/>
        <end position="116"/>
    </location>
</feature>
<dbReference type="GO" id="GO:0005604">
    <property type="term" value="C:basement membrane"/>
    <property type="evidence" value="ECO:0007669"/>
    <property type="project" value="UniProtKB-SubCell"/>
</dbReference>
<dbReference type="Pfam" id="PF00053">
    <property type="entry name" value="EGF_laminin"/>
    <property type="match status" value="6"/>
</dbReference>
<evidence type="ECO:0000256" key="7">
    <source>
        <dbReference type="ARBA" id="ARBA00022889"/>
    </source>
</evidence>
<dbReference type="FunFam" id="2.10.25.10:FF:000769">
    <property type="entry name" value="Laminin subunit gamma-1"/>
    <property type="match status" value="1"/>
</dbReference>
<dbReference type="CDD" id="cd00055">
    <property type="entry name" value="EGF_Lam"/>
    <property type="match status" value="7"/>
</dbReference>
<evidence type="ECO:0000256" key="9">
    <source>
        <dbReference type="ARBA" id="ARBA00023157"/>
    </source>
</evidence>
<dbReference type="PROSITE" id="PS01186">
    <property type="entry name" value="EGF_2"/>
    <property type="match status" value="1"/>
</dbReference>
<dbReference type="InterPro" id="IPR000742">
    <property type="entry name" value="EGF"/>
</dbReference>
<dbReference type="PRINTS" id="PR00011">
    <property type="entry name" value="EGFLAMININ"/>
</dbReference>
<keyword evidence="2" id="KW-0964">Secreted</keyword>
<dbReference type="Gene3D" id="2.10.25.10">
    <property type="entry name" value="Laminin"/>
    <property type="match status" value="6"/>
</dbReference>
<feature type="domain" description="Laminin EGF-like" evidence="14">
    <location>
        <begin position="14"/>
        <end position="69"/>
    </location>
</feature>
<sequence>MSTQLTPVCFSAACDCNGRSQECYFDPELYRSTGHGGHCSGCRDNTDGAHCERCRDSFYRLGSEEGCLPCSCNPVGSLSTQCDSYGQCSCKPGVMGEKCDRCQPGFHSLSEAGCRPCSCNPAGSTGECNMETGRCTCKDNVEGFHCERCKPGFFHLDPSNPRGCTPCFCFGHSSVCTNAVGYSMYSITSSFQFGEDEWHAEQRDGSQVPLQWSSETQDISVISDSYFPIYFVAPRKFLGNQVLSYGQNLTFSFRVDRRDTRLSAEDLVLEGAGLRVSVPLIAQGNSYPSESPLTYTFRLHEAADYPWRPALSAFDFQKLLHNLTAIKIRGTYSERSAGHLDDVTITSAVPGAGVPAAWVESCSCPAGYEGQFCERCSPGYRRETPGLGPYSPCVPCTCNGHSEICDPETGMCDCRDNTAGSHCEKCSDGYYGDATAGTALDCQPCPCPGGSSCAVVPRTKEVVCTSCQTGTTGKRCELCDDAYFGDPLGENGAVRPCRLCQCNDNIDPNAVGNCNRQTGECLKCIYNTAGFYCDRCKDGFFGNPLAPNPADKCRACSCNSVGVEPLTCRNDGSCICKPGFGGPNCEQSECPACYSQVKAQVDLYLQQLQELELLSSEVQAGGGAVSQELEGKMQLAEETLQAILREALNLQASDRSLESRVTRLKGQGSTCQSGLDDAKAAVERLMSLGRQYERQVQDTQRLLETARLDLSRSGASLSRAAIPVTHFPGGSNEILLLAQEALSLANSHMQAANIIEQAAKGAQDDSQQALELLQAAVSGEAEVPGSLQGLLRKYEELKSLAGGLEADANRVATEADKAYQSSLMLLSSLSRLTKTSFGSFEGEAAQLKQDAAALLSKVDTYMAQYRQLQSRMGRWEEEIKKLLQRGENERAVLTQLLSRANLARSTALQAVSAGNATFYEVEQILKSLRGFNLQADDKRREAEDAMRRLPVISSMVASAKEKTDRAEAILGNAAAESKAASSTAGEAKEITFGIQKEITRLRLEANKTADGVLALEKAVAALQHEAKEVDGEFQSKVSEAEADAAMIQETTKEAQDVHTKAGQAGVAVQETLGVLEELLRLMNQPGAVDEEGLKQLELNFSKAKTKTNQLKEQMSELEQRATLQKVRVQKLDSSIDEILADIRNLEDIQRSLPPGCYNTKAIELP</sequence>
<dbReference type="FunFam" id="2.10.25.10:FF:000174">
    <property type="entry name" value="Laminin subunit gamma-1"/>
    <property type="match status" value="1"/>
</dbReference>
<feature type="disulfide bond" evidence="12">
    <location>
        <begin position="90"/>
        <end position="99"/>
    </location>
</feature>
<keyword evidence="10" id="KW-0325">Glycoprotein</keyword>
<dbReference type="PANTHER" id="PTHR10574">
    <property type="entry name" value="NETRIN/LAMININ-RELATED"/>
    <property type="match status" value="1"/>
</dbReference>
<dbReference type="GO" id="GO:0007155">
    <property type="term" value="P:cell adhesion"/>
    <property type="evidence" value="ECO:0007669"/>
    <property type="project" value="UniProtKB-KW"/>
</dbReference>
<reference evidence="16" key="1">
    <citation type="submission" date="2025-08" db="UniProtKB">
        <authorList>
            <consortium name="Ensembl"/>
        </authorList>
    </citation>
    <scope>IDENTIFICATION</scope>
</reference>
<dbReference type="GO" id="GO:0009887">
    <property type="term" value="P:animal organ morphogenesis"/>
    <property type="evidence" value="ECO:0007669"/>
    <property type="project" value="TreeGrafter"/>
</dbReference>
<keyword evidence="7" id="KW-0130">Cell adhesion</keyword>
<dbReference type="InterPro" id="IPR056863">
    <property type="entry name" value="LMN_ATRN_NET-like_EGF"/>
</dbReference>
<feature type="domain" description="Laminin IV type A" evidence="15">
    <location>
        <begin position="193"/>
        <end position="361"/>
    </location>
</feature>
<comment type="caution">
    <text evidence="12">Lacks conserved residue(s) required for the propagation of feature annotation.</text>
</comment>
<dbReference type="InterPro" id="IPR002049">
    <property type="entry name" value="LE_dom"/>
</dbReference>
<keyword evidence="11 12" id="KW-0424">Laminin EGF-like domain</keyword>
<feature type="coiled-coil region" evidence="13">
    <location>
        <begin position="594"/>
        <end position="695"/>
    </location>
</feature>
<feature type="disulfide bond" evidence="12">
    <location>
        <begin position="42"/>
        <end position="51"/>
    </location>
</feature>
<accession>A0A8C3LJA3</accession>
<evidence type="ECO:0000313" key="17">
    <source>
        <dbReference type="Proteomes" id="UP000694543"/>
    </source>
</evidence>
<dbReference type="SMART" id="SM00281">
    <property type="entry name" value="LamB"/>
    <property type="match status" value="1"/>
</dbReference>
<feature type="disulfide bond" evidence="12">
    <location>
        <begin position="414"/>
        <end position="423"/>
    </location>
</feature>
<evidence type="ECO:0000259" key="14">
    <source>
        <dbReference type="PROSITE" id="PS50027"/>
    </source>
</evidence>
<dbReference type="SMART" id="SM00181">
    <property type="entry name" value="EGF"/>
    <property type="match status" value="6"/>
</dbReference>